<reference evidence="2" key="2">
    <citation type="submission" date="2014-02" db="EMBL/GenBank/DDBJ databases">
        <title>Complete DNA sequence of /Kuraishia capsulata/ illustrates novel genomic features among budding yeasts (/Saccharomycotina/).</title>
        <authorList>
            <person name="Morales L."/>
            <person name="Noel B."/>
            <person name="Porcel B."/>
            <person name="Marcet-Houben M."/>
            <person name="Hullo M-F."/>
            <person name="Sacerdot C."/>
            <person name="Tekaia F."/>
            <person name="Leh-Louis V."/>
            <person name="Despons L."/>
            <person name="Khanna V."/>
            <person name="Aury J-M."/>
            <person name="Barbe V."/>
            <person name="Couloux A."/>
            <person name="Labadie K."/>
            <person name="Pelletier E."/>
            <person name="Souciet J-L."/>
            <person name="Boekhout T."/>
            <person name="Gabaldon T."/>
            <person name="Wincker P."/>
            <person name="Dujon B."/>
        </authorList>
    </citation>
    <scope>NUCLEOTIDE SEQUENCE</scope>
    <source>
        <strain evidence="2">CBS 1993</strain>
    </source>
</reference>
<dbReference type="RefSeq" id="XP_022459532.1">
    <property type="nucleotide sequence ID" value="XM_022601939.1"/>
</dbReference>
<proteinExistence type="predicted"/>
<feature type="compositionally biased region" description="Basic and acidic residues" evidence="1">
    <location>
        <begin position="87"/>
        <end position="97"/>
    </location>
</feature>
<feature type="region of interest" description="Disordered" evidence="1">
    <location>
        <begin position="20"/>
        <end position="271"/>
    </location>
</feature>
<feature type="compositionally biased region" description="Basic and acidic residues" evidence="1">
    <location>
        <begin position="216"/>
        <end position="252"/>
    </location>
</feature>
<feature type="compositionally biased region" description="Acidic residues" evidence="1">
    <location>
        <begin position="124"/>
        <end position="136"/>
    </location>
</feature>
<dbReference type="AlphaFoldDB" id="W6MLZ1"/>
<evidence type="ECO:0000256" key="1">
    <source>
        <dbReference type="SAM" id="MobiDB-lite"/>
    </source>
</evidence>
<dbReference type="OrthoDB" id="4026150at2759"/>
<sequence length="300" mass="33867">MTSSGLASRWAADETLVKKAQIQDKAPARKQAVSKSDKPAKVVTSLKGAPLASKWASGPEERKSFDAQEGTLQRSREPRRQRKNHKNSKDGFKHEVQEPTNLNETVKSPKKTAAPVPEPHSEEHWEDEQTDEEEEDVQKPISELSKDAQDLAARFGVLSSDFKGRSEPKVTSKSGKGRIRNEEKHGERPSRGVKPDRLEKSEKPSKPSKLGQFKTHLNDRAHKGPEHETFRDAAKRGERERGLAKSREEKAKPKQKPQRAKEAGTVQEVDAKTFEERQREFEKMIADFSTSGNWADDEDF</sequence>
<dbReference type="HOGENOM" id="CLU_927696_0_0_1"/>
<dbReference type="Proteomes" id="UP000019384">
    <property type="component" value="Unassembled WGS sequence"/>
</dbReference>
<dbReference type="EMBL" id="HG793128">
    <property type="protein sequence ID" value="CDK27539.1"/>
    <property type="molecule type" value="Genomic_DNA"/>
</dbReference>
<feature type="compositionally biased region" description="Basic and acidic residues" evidence="1">
    <location>
        <begin position="179"/>
        <end position="205"/>
    </location>
</feature>
<evidence type="ECO:0000313" key="3">
    <source>
        <dbReference type="Proteomes" id="UP000019384"/>
    </source>
</evidence>
<dbReference type="GeneID" id="34520920"/>
<feature type="compositionally biased region" description="Basic residues" evidence="1">
    <location>
        <begin position="77"/>
        <end position="86"/>
    </location>
</feature>
<accession>W6MLZ1</accession>
<name>W6MLZ1_9ASCO</name>
<organism evidence="2 3">
    <name type="scientific">Kuraishia capsulata CBS 1993</name>
    <dbReference type="NCBI Taxonomy" id="1382522"/>
    <lineage>
        <taxon>Eukaryota</taxon>
        <taxon>Fungi</taxon>
        <taxon>Dikarya</taxon>
        <taxon>Ascomycota</taxon>
        <taxon>Saccharomycotina</taxon>
        <taxon>Pichiomycetes</taxon>
        <taxon>Pichiales</taxon>
        <taxon>Pichiaceae</taxon>
        <taxon>Kuraishia</taxon>
    </lineage>
</organism>
<keyword evidence="3" id="KW-1185">Reference proteome</keyword>
<reference evidence="2" key="1">
    <citation type="submission" date="2013-12" db="EMBL/GenBank/DDBJ databases">
        <authorList>
            <person name="Genoscope - CEA"/>
        </authorList>
    </citation>
    <scope>NUCLEOTIDE SEQUENCE</scope>
    <source>
        <strain evidence="2">CBS 1993</strain>
    </source>
</reference>
<gene>
    <name evidence="2" type="ORF">KUCA_T00003517001</name>
</gene>
<protein>
    <submittedName>
        <fullName evidence="2">Uncharacterized protein</fullName>
    </submittedName>
</protein>
<evidence type="ECO:0000313" key="2">
    <source>
        <dbReference type="EMBL" id="CDK27539.1"/>
    </source>
</evidence>